<feature type="compositionally biased region" description="Polar residues" evidence="1">
    <location>
        <begin position="1441"/>
        <end position="1475"/>
    </location>
</feature>
<feature type="compositionally biased region" description="Pro residues" evidence="1">
    <location>
        <begin position="1179"/>
        <end position="1194"/>
    </location>
</feature>
<feature type="compositionally biased region" description="Polar residues" evidence="1">
    <location>
        <begin position="1569"/>
        <end position="1589"/>
    </location>
</feature>
<feature type="compositionally biased region" description="Low complexity" evidence="1">
    <location>
        <begin position="1412"/>
        <end position="1440"/>
    </location>
</feature>
<feature type="compositionally biased region" description="Polar residues" evidence="1">
    <location>
        <begin position="1392"/>
        <end position="1405"/>
    </location>
</feature>
<name>A0A820K5M2_9BILA</name>
<feature type="region of interest" description="Disordered" evidence="1">
    <location>
        <begin position="921"/>
        <end position="944"/>
    </location>
</feature>
<feature type="region of interest" description="Disordered" evidence="1">
    <location>
        <begin position="424"/>
        <end position="510"/>
    </location>
</feature>
<feature type="compositionally biased region" description="Low complexity" evidence="1">
    <location>
        <begin position="1525"/>
        <end position="1568"/>
    </location>
</feature>
<feature type="compositionally biased region" description="Polar residues" evidence="1">
    <location>
        <begin position="991"/>
        <end position="1001"/>
    </location>
</feature>
<dbReference type="Proteomes" id="UP000663862">
    <property type="component" value="Unassembled WGS sequence"/>
</dbReference>
<evidence type="ECO:0000313" key="3">
    <source>
        <dbReference type="Proteomes" id="UP000663862"/>
    </source>
</evidence>
<reference evidence="2" key="1">
    <citation type="submission" date="2021-02" db="EMBL/GenBank/DDBJ databases">
        <authorList>
            <person name="Nowell W R."/>
        </authorList>
    </citation>
    <scope>NUCLEOTIDE SEQUENCE</scope>
</reference>
<feature type="compositionally biased region" description="Low complexity" evidence="1">
    <location>
        <begin position="1364"/>
        <end position="1385"/>
    </location>
</feature>
<dbReference type="EMBL" id="CAJOBQ010000363">
    <property type="protein sequence ID" value="CAF4338379.1"/>
    <property type="molecule type" value="Genomic_DNA"/>
</dbReference>
<feature type="compositionally biased region" description="Polar residues" evidence="1">
    <location>
        <begin position="838"/>
        <end position="853"/>
    </location>
</feature>
<feature type="compositionally biased region" description="Low complexity" evidence="1">
    <location>
        <begin position="1476"/>
        <end position="1493"/>
    </location>
</feature>
<protein>
    <recommendedName>
        <fullName evidence="4">PWWP domain-containing protein</fullName>
    </recommendedName>
</protein>
<feature type="compositionally biased region" description="Basic and acidic residues" evidence="1">
    <location>
        <begin position="705"/>
        <end position="717"/>
    </location>
</feature>
<feature type="compositionally biased region" description="Basic and acidic residues" evidence="1">
    <location>
        <begin position="1152"/>
        <end position="1162"/>
    </location>
</feature>
<organism evidence="2 3">
    <name type="scientific">Rotaria socialis</name>
    <dbReference type="NCBI Taxonomy" id="392032"/>
    <lineage>
        <taxon>Eukaryota</taxon>
        <taxon>Metazoa</taxon>
        <taxon>Spiralia</taxon>
        <taxon>Gnathifera</taxon>
        <taxon>Rotifera</taxon>
        <taxon>Eurotatoria</taxon>
        <taxon>Bdelloidea</taxon>
        <taxon>Philodinida</taxon>
        <taxon>Philodinidae</taxon>
        <taxon>Rotaria</taxon>
    </lineage>
</organism>
<feature type="compositionally biased region" description="Basic and acidic residues" evidence="1">
    <location>
        <begin position="671"/>
        <end position="697"/>
    </location>
</feature>
<comment type="caution">
    <text evidence="2">The sequence shown here is derived from an EMBL/GenBank/DDBJ whole genome shotgun (WGS) entry which is preliminary data.</text>
</comment>
<feature type="compositionally biased region" description="Basic and acidic residues" evidence="1">
    <location>
        <begin position="767"/>
        <end position="776"/>
    </location>
</feature>
<feature type="compositionally biased region" description="Basic and acidic residues" evidence="1">
    <location>
        <begin position="447"/>
        <end position="458"/>
    </location>
</feature>
<gene>
    <name evidence="2" type="ORF">TSG867_LOCUS8695</name>
</gene>
<feature type="compositionally biased region" description="Polar residues" evidence="1">
    <location>
        <begin position="1205"/>
        <end position="1248"/>
    </location>
</feature>
<feature type="compositionally biased region" description="Basic and acidic residues" evidence="1">
    <location>
        <begin position="472"/>
        <end position="489"/>
    </location>
</feature>
<proteinExistence type="predicted"/>
<feature type="compositionally biased region" description="Basic and acidic residues" evidence="1">
    <location>
        <begin position="976"/>
        <end position="987"/>
    </location>
</feature>
<feature type="compositionally biased region" description="Polar residues" evidence="1">
    <location>
        <begin position="490"/>
        <end position="508"/>
    </location>
</feature>
<evidence type="ECO:0000313" key="2">
    <source>
        <dbReference type="EMBL" id="CAF4338379.1"/>
    </source>
</evidence>
<accession>A0A820K5M2</accession>
<sequence length="1589" mass="175867">MTSNSLSTFPDGFNIGDITWARRNQDGMYWPGRITFISNNVIDAVSTQINLQEQMWSYLIEYFGCNQSNWTTDVLPYRQYRDYMSKHLSSHYDAHPQIKYRLLNAINQADYANMNGSFHSMKSDNSSSSYSYTTNQNYIPTSNSTATTNDNPVSYNYSLNSYYQYPSNSLCNAHVHPNNCCSYCTQSNYSATNQLTIEPSLNSVSQVNNQYSQFHSDAISSQTDTFQKENSIIIITSKIYSNSSFISHLFNCLSNVFQPSIIYIEDIIHYQHPHTVNITYLISFDYFNSTIQQTLNSTILNNLSAHINYLFLIINSPSYDLIRHFYSTITDTRSIVILQYHTTFDNEPLLLCSGNRTTFDKIQSSFLKKKLFKRKLKQNQILSNASSESCIQNILHSVDSSKEPITLRIKRRFEQAFMSDRSPIDDPFASFEQQQSCPTVTTPTKQKFNDFFENRSLNDTDPFGSHNGNEIHGQEYHSRNDSDKDEHHNGTNGNNQDESQTFSLNNNLFPVDTNENEKAYYHEFSTCKHEESEDSSLNFNSNSNADVTDKSTLLLELDSNAPVSDHTHADRISFTPSSTGPLNDTLSPQNDRNDSSLDFSGSTNEDIVKDEQQSYLTSFNNPSEDIILASPIKEDIHSPVKDETCEEAQSPINKRPDDLQLSVKQQQQQQQHDENLSSPISKEHEYVQSPVKDKQHADIQTPVRQEQHEEGHSSIKEYEQVDENIQSPVKEQQYEVIPSPVDEQQYEVIPSPVNEQQQQQQENIESPVKEEHHEEISSPIQEQHQENIESPVKEEHQENIESPVKEEHQENIESPVKEEHQENIESPVKEEHHEEISSPVQEQHQEVQSPVTEQQDEFVSSPIKDEQTEILESRVVEHHQEDLRSPIIEQQYEIISTPVDEQHADISSPVKDEHLEDIHTSAQEEEEQQEILASPVKEEQEQIQSPVIEQQCEIIPSPVNEPLENIQSPVQEEQQEEIHSPVEEQHEVVQSPVQEQQTENLASPVVEQPEQIHSPVVEQHQEDLQSPVKQELYFGTLSPAVEEQIDAMVNNALKHVQSSIEDEQPDLLISSVKEQEQILQSPAKEEQPEILTSPVKEDAVATSSPVNEEAEQGINENVLSDNNEENLSNDEENVIASTPLNENEETTDATDEDRRFNDKCNEVDNAANELAAKIDLATPPSPATTPGRQSPPPFSDIEAEVASSPILQASSQQIVESTQSNDDVHTPSPTGESENVQQAISSATTPNLDLTLPVVSSPIVPVAVSPSKVTSTTKKPASAAHPARSSVATKTKPSSAAAATTKPTDHKPTTVASSLRSTEHKPTAVAAATSKSTEHKPHAATTSKSIEQKPTASSVKSTEPKPPATIRKTTQPATTTTTTTNTAAASHKPKVTPTSPSHEASASSKPTRDVQPKATTSATAVTAAKPKPTASSTAVAARSTIKPSTTKLTRPSTINKTPDATTSGQQTTILSTAPEGSSASATGVAAASASSTTKTDVRPTQISTRPPAKAASNGTAGASSHAPGSTVASRVSTSASKTTVTQQRPSSHTRTTATRPATTTNSSTAVTNQCSTSANRPSTSNGTSGTTVR</sequence>
<feature type="region of interest" description="Disordered" evidence="1">
    <location>
        <begin position="1067"/>
        <end position="1589"/>
    </location>
</feature>
<feature type="compositionally biased region" description="Low complexity" evidence="1">
    <location>
        <begin position="1288"/>
        <end position="1302"/>
    </location>
</feature>
<feature type="region of interest" description="Disordered" evidence="1">
    <location>
        <begin position="562"/>
        <end position="605"/>
    </location>
</feature>
<feature type="region of interest" description="Disordered" evidence="1">
    <location>
        <begin position="968"/>
        <end position="1004"/>
    </location>
</feature>
<evidence type="ECO:0008006" key="4">
    <source>
        <dbReference type="Google" id="ProtNLM"/>
    </source>
</evidence>
<feature type="compositionally biased region" description="Acidic residues" evidence="1">
    <location>
        <begin position="1122"/>
        <end position="1133"/>
    </location>
</feature>
<feature type="region of interest" description="Disordered" evidence="1">
    <location>
        <begin position="752"/>
        <end position="862"/>
    </location>
</feature>
<feature type="compositionally biased region" description="Polar residues" evidence="1">
    <location>
        <begin position="574"/>
        <end position="605"/>
    </location>
</feature>
<feature type="region of interest" description="Disordered" evidence="1">
    <location>
        <begin position="658"/>
        <end position="717"/>
    </location>
</feature>
<feature type="compositionally biased region" description="Polar residues" evidence="1">
    <location>
        <begin position="1340"/>
        <end position="1357"/>
    </location>
</feature>
<feature type="compositionally biased region" description="Basic and acidic residues" evidence="1">
    <location>
        <begin position="783"/>
        <end position="836"/>
    </location>
</feature>
<feature type="compositionally biased region" description="Low complexity" evidence="1">
    <location>
        <begin position="1253"/>
        <end position="1269"/>
    </location>
</feature>
<feature type="compositionally biased region" description="Acidic residues" evidence="1">
    <location>
        <begin position="1142"/>
        <end position="1151"/>
    </location>
</feature>
<feature type="compositionally biased region" description="Polar residues" evidence="1">
    <location>
        <begin position="431"/>
        <end position="446"/>
    </location>
</feature>
<evidence type="ECO:0000256" key="1">
    <source>
        <dbReference type="SAM" id="MobiDB-lite"/>
    </source>
</evidence>